<evidence type="ECO:0000256" key="1">
    <source>
        <dbReference type="SAM" id="MobiDB-lite"/>
    </source>
</evidence>
<protein>
    <submittedName>
        <fullName evidence="3">Uncharacterized protein</fullName>
    </submittedName>
</protein>
<proteinExistence type="predicted"/>
<evidence type="ECO:0000313" key="3">
    <source>
        <dbReference type="WBParaSite" id="PSAMB.scaffold1212size34239.g11762.t1"/>
    </source>
</evidence>
<dbReference type="Proteomes" id="UP000887566">
    <property type="component" value="Unplaced"/>
</dbReference>
<accession>A0A914USA3</accession>
<dbReference type="WBParaSite" id="PSAMB.scaffold1212size34239.g11762.t1">
    <property type="protein sequence ID" value="PSAMB.scaffold1212size34239.g11762.t1"/>
    <property type="gene ID" value="PSAMB.scaffold1212size34239.g11762"/>
</dbReference>
<name>A0A914USA3_9BILA</name>
<feature type="region of interest" description="Disordered" evidence="1">
    <location>
        <begin position="137"/>
        <end position="173"/>
    </location>
</feature>
<sequence length="173" mass="19435">MRLHLRSEETDENDRLHLERGNCFVSNRFHGERGMELERERTGRAGRQRDASRMHTRAVIDRTRPTRERWRRGAGDCRPTRRAEGLGRADGVGLVFALHVAGRRRAQGCSQRADSTTRVRTSQARLIANVDVARILPPKRSLSTAPSSPSSPSSPPSSHDLTRSELVSIVRPP</sequence>
<reference evidence="3" key="1">
    <citation type="submission" date="2022-11" db="UniProtKB">
        <authorList>
            <consortium name="WormBaseParasite"/>
        </authorList>
    </citation>
    <scope>IDENTIFICATION</scope>
</reference>
<organism evidence="2 3">
    <name type="scientific">Plectus sambesii</name>
    <dbReference type="NCBI Taxonomy" id="2011161"/>
    <lineage>
        <taxon>Eukaryota</taxon>
        <taxon>Metazoa</taxon>
        <taxon>Ecdysozoa</taxon>
        <taxon>Nematoda</taxon>
        <taxon>Chromadorea</taxon>
        <taxon>Plectida</taxon>
        <taxon>Plectina</taxon>
        <taxon>Plectoidea</taxon>
        <taxon>Plectidae</taxon>
        <taxon>Plectus</taxon>
    </lineage>
</organism>
<dbReference type="AlphaFoldDB" id="A0A914USA3"/>
<keyword evidence="2" id="KW-1185">Reference proteome</keyword>
<feature type="region of interest" description="Disordered" evidence="1">
    <location>
        <begin position="63"/>
        <end position="82"/>
    </location>
</feature>
<evidence type="ECO:0000313" key="2">
    <source>
        <dbReference type="Proteomes" id="UP000887566"/>
    </source>
</evidence>